<reference evidence="2 3" key="1">
    <citation type="journal article" date="2016" name="Nat. Commun.">
        <title>Thousands of microbial genomes shed light on interconnected biogeochemical processes in an aquifer system.</title>
        <authorList>
            <person name="Anantharaman K."/>
            <person name="Brown C.T."/>
            <person name="Hug L.A."/>
            <person name="Sharon I."/>
            <person name="Castelle C.J."/>
            <person name="Probst A.J."/>
            <person name="Thomas B.C."/>
            <person name="Singh A."/>
            <person name="Wilkins M.J."/>
            <person name="Karaoz U."/>
            <person name="Brodie E.L."/>
            <person name="Williams K.H."/>
            <person name="Hubbard S.S."/>
            <person name="Banfield J.F."/>
        </authorList>
    </citation>
    <scope>NUCLEOTIDE SEQUENCE [LARGE SCALE GENOMIC DNA]</scope>
</reference>
<name>A0A1F5DKK9_9BACT</name>
<feature type="domain" description="Glycosyl transferase family 1" evidence="1">
    <location>
        <begin position="177"/>
        <end position="352"/>
    </location>
</feature>
<dbReference type="PANTHER" id="PTHR12526">
    <property type="entry name" value="GLYCOSYLTRANSFERASE"/>
    <property type="match status" value="1"/>
</dbReference>
<dbReference type="GO" id="GO:0016757">
    <property type="term" value="F:glycosyltransferase activity"/>
    <property type="evidence" value="ECO:0007669"/>
    <property type="project" value="InterPro"/>
</dbReference>
<protein>
    <recommendedName>
        <fullName evidence="1">Glycosyl transferase family 1 domain-containing protein</fullName>
    </recommendedName>
</protein>
<dbReference type="Pfam" id="PF00534">
    <property type="entry name" value="Glycos_transf_1"/>
    <property type="match status" value="1"/>
</dbReference>
<evidence type="ECO:0000313" key="3">
    <source>
        <dbReference type="Proteomes" id="UP000176791"/>
    </source>
</evidence>
<dbReference type="EMBL" id="MEZN01000040">
    <property type="protein sequence ID" value="OGD55594.1"/>
    <property type="molecule type" value="Genomic_DNA"/>
</dbReference>
<organism evidence="2 3">
    <name type="scientific">Candidatus Beckwithbacteria bacterium RIFCSPHIGHO2_12_FULL_47_17</name>
    <dbReference type="NCBI Taxonomy" id="1797460"/>
    <lineage>
        <taxon>Bacteria</taxon>
        <taxon>Candidatus Beckwithiibacteriota</taxon>
    </lineage>
</organism>
<gene>
    <name evidence="2" type="ORF">A3E73_02485</name>
</gene>
<dbReference type="CDD" id="cd03801">
    <property type="entry name" value="GT4_PimA-like"/>
    <property type="match status" value="1"/>
</dbReference>
<dbReference type="Gene3D" id="3.40.50.2000">
    <property type="entry name" value="Glycogen Phosphorylase B"/>
    <property type="match status" value="1"/>
</dbReference>
<evidence type="ECO:0000259" key="1">
    <source>
        <dbReference type="Pfam" id="PF00534"/>
    </source>
</evidence>
<dbReference type="SUPFAM" id="SSF53756">
    <property type="entry name" value="UDP-Glycosyltransferase/glycogen phosphorylase"/>
    <property type="match status" value="1"/>
</dbReference>
<accession>A0A1F5DKK9</accession>
<comment type="caution">
    <text evidence="2">The sequence shown here is derived from an EMBL/GenBank/DDBJ whole genome shotgun (WGS) entry which is preliminary data.</text>
</comment>
<dbReference type="Proteomes" id="UP000176791">
    <property type="component" value="Unassembled WGS sequence"/>
</dbReference>
<dbReference type="AlphaFoldDB" id="A0A1F5DKK9"/>
<evidence type="ECO:0000313" key="2">
    <source>
        <dbReference type="EMBL" id="OGD55594.1"/>
    </source>
</evidence>
<dbReference type="InterPro" id="IPR001296">
    <property type="entry name" value="Glyco_trans_1"/>
</dbReference>
<sequence length="372" mass="42208">MRGEETKMSRIGLYSPFAADTLGGGERYLLTIAECLLPKHEVDLIIPQNKINLIPGLKQKLADNFHLKLDGLKTIPGPFGSGGSAWQRWRFTGRYDVFYYMTDGSFFVPGASRNIAHFMIPFNRPPNFIQRLKLNTWQVKTTHSRFCKEALERIWKIKIDFVHWGAVDTRLFRPLPKQNLILSVGRWFSPKGGKHCKRQDFMVKTFEKMCDQGLKGWKLALTGPVDPGEDNFNYLKSVKKLALGYPIKFHVGAGFEALQRDYGQAKIYWHATGYGTDAATNPQSVEHFGISTIEAMAAGAVPVVIKKGGQPEIVNHAVDGRLWQTQAQLIRQTQELISDDNLRQKFASRALKRAKDFSLNQFCQTAKKIFNL</sequence>
<proteinExistence type="predicted"/>
<dbReference type="STRING" id="1797460.A3E73_02485"/>